<dbReference type="InterPro" id="IPR036061">
    <property type="entry name" value="CheW-like_dom_sf"/>
</dbReference>
<dbReference type="SMART" id="SM00260">
    <property type="entry name" value="CheW"/>
    <property type="match status" value="1"/>
</dbReference>
<dbReference type="GO" id="GO:0005829">
    <property type="term" value="C:cytosol"/>
    <property type="evidence" value="ECO:0007669"/>
    <property type="project" value="TreeGrafter"/>
</dbReference>
<dbReference type="Gene3D" id="2.30.30.40">
    <property type="entry name" value="SH3 Domains"/>
    <property type="match status" value="1"/>
</dbReference>
<dbReference type="Pfam" id="PF01584">
    <property type="entry name" value="CheW"/>
    <property type="match status" value="1"/>
</dbReference>
<dbReference type="PANTHER" id="PTHR22617">
    <property type="entry name" value="CHEMOTAXIS SENSOR HISTIDINE KINASE-RELATED"/>
    <property type="match status" value="1"/>
</dbReference>
<organism evidence="2">
    <name type="scientific">Caldithrix abyssi</name>
    <dbReference type="NCBI Taxonomy" id="187145"/>
    <lineage>
        <taxon>Bacteria</taxon>
        <taxon>Pseudomonadati</taxon>
        <taxon>Calditrichota</taxon>
        <taxon>Calditrichia</taxon>
        <taxon>Calditrichales</taxon>
        <taxon>Calditrichaceae</taxon>
        <taxon>Caldithrix</taxon>
    </lineage>
</organism>
<proteinExistence type="predicted"/>
<comment type="caution">
    <text evidence="2">The sequence shown here is derived from an EMBL/GenBank/DDBJ whole genome shotgun (WGS) entry which is preliminary data.</text>
</comment>
<name>A0A7V4TZ73_CALAY</name>
<accession>A0A7V4TZ73</accession>
<dbReference type="EMBL" id="DRQG01000048">
    <property type="protein sequence ID" value="HGY55101.1"/>
    <property type="molecule type" value="Genomic_DNA"/>
</dbReference>
<gene>
    <name evidence="2" type="ORF">ENK44_05330</name>
</gene>
<dbReference type="GO" id="GO:0007165">
    <property type="term" value="P:signal transduction"/>
    <property type="evidence" value="ECO:0007669"/>
    <property type="project" value="InterPro"/>
</dbReference>
<dbReference type="PANTHER" id="PTHR22617:SF23">
    <property type="entry name" value="CHEMOTAXIS PROTEIN CHEW"/>
    <property type="match status" value="1"/>
</dbReference>
<dbReference type="Gene3D" id="2.40.50.180">
    <property type="entry name" value="CheA-289, Domain 4"/>
    <property type="match status" value="1"/>
</dbReference>
<dbReference type="InterPro" id="IPR039315">
    <property type="entry name" value="CheW"/>
</dbReference>
<sequence length="161" mass="18355">MKKEVQPAMPILDESFRYTITSISGHSFGIEVKNVREVIPFPKVTKIPNVHPSTLGVFNLRGQIFSLIDLRVLLHMEKESSGPESMVIILAYDKLNFGIQVDKVLGIHRVDAAKIQLPTRDQAIQYVQYMAGFYRDETYGLVYLLDVPAIIDAPEIRQYLY</sequence>
<reference evidence="2" key="1">
    <citation type="journal article" date="2020" name="mSystems">
        <title>Genome- and Community-Level Interaction Insights into Carbon Utilization and Element Cycling Functions of Hydrothermarchaeota in Hydrothermal Sediment.</title>
        <authorList>
            <person name="Zhou Z."/>
            <person name="Liu Y."/>
            <person name="Xu W."/>
            <person name="Pan J."/>
            <person name="Luo Z.H."/>
            <person name="Li M."/>
        </authorList>
    </citation>
    <scope>NUCLEOTIDE SEQUENCE [LARGE SCALE GENOMIC DNA]</scope>
    <source>
        <strain evidence="2">HyVt-577</strain>
    </source>
</reference>
<evidence type="ECO:0000259" key="1">
    <source>
        <dbReference type="PROSITE" id="PS50851"/>
    </source>
</evidence>
<feature type="domain" description="CheW-like" evidence="1">
    <location>
        <begin position="15"/>
        <end position="156"/>
    </location>
</feature>
<dbReference type="Proteomes" id="UP000885779">
    <property type="component" value="Unassembled WGS sequence"/>
</dbReference>
<dbReference type="GO" id="GO:0006935">
    <property type="term" value="P:chemotaxis"/>
    <property type="evidence" value="ECO:0007669"/>
    <property type="project" value="InterPro"/>
</dbReference>
<dbReference type="PROSITE" id="PS50851">
    <property type="entry name" value="CHEW"/>
    <property type="match status" value="1"/>
</dbReference>
<evidence type="ECO:0000313" key="2">
    <source>
        <dbReference type="EMBL" id="HGY55101.1"/>
    </source>
</evidence>
<protein>
    <submittedName>
        <fullName evidence="2">Purine-binding chemotaxis protein CheW</fullName>
    </submittedName>
</protein>
<dbReference type="InterPro" id="IPR002545">
    <property type="entry name" value="CheW-lke_dom"/>
</dbReference>
<dbReference type="SUPFAM" id="SSF50341">
    <property type="entry name" value="CheW-like"/>
    <property type="match status" value="1"/>
</dbReference>
<dbReference type="AlphaFoldDB" id="A0A7V4TZ73"/>